<feature type="domain" description="Laminin G" evidence="4">
    <location>
        <begin position="312"/>
        <end position="493"/>
    </location>
</feature>
<keyword evidence="1 3" id="KW-0732">Signal</keyword>
<proteinExistence type="predicted"/>
<reference evidence="5 6" key="1">
    <citation type="journal article" date="2016" name="Nat. Commun.">
        <title>Thousands of microbial genomes shed light on interconnected biogeochemical processes in an aquifer system.</title>
        <authorList>
            <person name="Anantharaman K."/>
            <person name="Brown C.T."/>
            <person name="Hug L.A."/>
            <person name="Sharon I."/>
            <person name="Castelle C.J."/>
            <person name="Probst A.J."/>
            <person name="Thomas B.C."/>
            <person name="Singh A."/>
            <person name="Wilkins M.J."/>
            <person name="Karaoz U."/>
            <person name="Brodie E.L."/>
            <person name="Williams K.H."/>
            <person name="Hubbard S.S."/>
            <person name="Banfield J.F."/>
        </authorList>
    </citation>
    <scope>NUCLEOTIDE SEQUENCE [LARGE SCALE GENOMIC DNA]</scope>
</reference>
<dbReference type="InterPro" id="IPR013320">
    <property type="entry name" value="ConA-like_dom_sf"/>
</dbReference>
<protein>
    <recommendedName>
        <fullName evidence="4">Laminin G domain-containing protein</fullName>
    </recommendedName>
</protein>
<dbReference type="PANTHER" id="PTHR42535:SF2">
    <property type="entry name" value="CHROMOSOME UNDETERMINED SCAFFOLD_146, WHOLE GENOME SHOTGUN SEQUENCE"/>
    <property type="match status" value="1"/>
</dbReference>
<evidence type="ECO:0000256" key="3">
    <source>
        <dbReference type="SAM" id="SignalP"/>
    </source>
</evidence>
<feature type="chain" id="PRO_5009583687" description="Laminin G domain-containing protein" evidence="3">
    <location>
        <begin position="34"/>
        <end position="704"/>
    </location>
</feature>
<dbReference type="PROSITE" id="PS50025">
    <property type="entry name" value="LAM_G_DOMAIN"/>
    <property type="match status" value="1"/>
</dbReference>
<dbReference type="Pfam" id="PF13385">
    <property type="entry name" value="Laminin_G_3"/>
    <property type="match status" value="3"/>
</dbReference>
<dbReference type="Gene3D" id="2.60.120.200">
    <property type="match status" value="3"/>
</dbReference>
<feature type="signal peptide" evidence="3">
    <location>
        <begin position="1"/>
        <end position="33"/>
    </location>
</feature>
<dbReference type="InterPro" id="IPR006558">
    <property type="entry name" value="LamG-like"/>
</dbReference>
<dbReference type="SMART" id="SM00282">
    <property type="entry name" value="LamG"/>
    <property type="match status" value="1"/>
</dbReference>
<sequence length="704" mass="75022">MHKIAKKITQIGLTGLVGLSATFVALAPNAATAVSLRAASNLGLVGYWTFDEGTGLRANDFSGKNNYGTLSGTTKPTWVSGKHGKALSFDGTSGYVDAGNQSSVNLTTAITASVWIKYNVDPKTLRYNGIISKQVSTNAYQLQTYSTDGRIEFVIGTGVTAAASISNTVLKQGAWYHIVGTFDGSNVRMYVNGIADGTPAPYVGTIPISSNNLVIGKNYDGTNKFFNGLIDDVRIYSRALSAAEIYNLYKSGSQVVNKIEPVRLNQGLVGYWSFDGNTLYNNVADLSGSGNHGLLQPVTATSSMKVAGKLGQALKFNGSSTYLEHGDVLDIGLSNWSVAVWVKTADKTTSYTGIVQKADSSADDGRWALVLNNQKAQAVFDTGSSNVVTSNTSISDGKWHYIVSTWNRTGKMTLYVDGSSDGTPVDISSAAAFNAITNKSLRVGSYTLSGSANASNFFNGLIDDVRIYNRALNPSEIKALYNMGQATINKTPVNRLNQGLVGYWTFDGKDTATNIKDVSGNGNHGLLQPTNATSSMKVAGKIGQGLKFNGSTQSVAAVSKVDVTDAMTLTYWIRNDKNAESYIGNMRWNGVSGYAMTLNNGIFYWGNGTSQQAWSSGATSGLGKWNHIVITLDANRITSYKNGAYVNSVAKSISGNVGSGGYTLKLGMDASPGSYYLKGTLDDVRIYNRALSASEVKSLYNMGR</sequence>
<name>A0A1G2MI26_9BACT</name>
<evidence type="ECO:0000256" key="2">
    <source>
        <dbReference type="ARBA" id="ARBA00023157"/>
    </source>
</evidence>
<gene>
    <name evidence="5" type="ORF">A3C72_01325</name>
</gene>
<dbReference type="SMART" id="SM00560">
    <property type="entry name" value="LamGL"/>
    <property type="match status" value="3"/>
</dbReference>
<dbReference type="EMBL" id="MHRK01000049">
    <property type="protein sequence ID" value="OHA22681.1"/>
    <property type="molecule type" value="Genomic_DNA"/>
</dbReference>
<dbReference type="AlphaFoldDB" id="A0A1G2MI26"/>
<evidence type="ECO:0000259" key="4">
    <source>
        <dbReference type="PROSITE" id="PS50025"/>
    </source>
</evidence>
<evidence type="ECO:0000313" key="5">
    <source>
        <dbReference type="EMBL" id="OHA22681.1"/>
    </source>
</evidence>
<dbReference type="SUPFAM" id="SSF49899">
    <property type="entry name" value="Concanavalin A-like lectins/glucanases"/>
    <property type="match status" value="3"/>
</dbReference>
<evidence type="ECO:0000313" key="6">
    <source>
        <dbReference type="Proteomes" id="UP000177130"/>
    </source>
</evidence>
<dbReference type="Proteomes" id="UP000177130">
    <property type="component" value="Unassembled WGS sequence"/>
</dbReference>
<organism evidence="5 6">
    <name type="scientific">Candidatus Taylorbacteria bacterium RIFCSPHIGHO2_02_FULL_43_32b</name>
    <dbReference type="NCBI Taxonomy" id="1802306"/>
    <lineage>
        <taxon>Bacteria</taxon>
        <taxon>Candidatus Tayloriibacteriota</taxon>
    </lineage>
</organism>
<evidence type="ECO:0000256" key="1">
    <source>
        <dbReference type="ARBA" id="ARBA00022729"/>
    </source>
</evidence>
<comment type="caution">
    <text evidence="5">The sequence shown here is derived from an EMBL/GenBank/DDBJ whole genome shotgun (WGS) entry which is preliminary data.</text>
</comment>
<dbReference type="STRING" id="1802306.A3C72_01325"/>
<accession>A0A1G2MI26</accession>
<dbReference type="InterPro" id="IPR001791">
    <property type="entry name" value="Laminin_G"/>
</dbReference>
<dbReference type="PANTHER" id="PTHR42535">
    <property type="entry name" value="OOKINETE PROTEIN, PUTATIVE-RELATED"/>
    <property type="match status" value="1"/>
</dbReference>
<keyword evidence="2" id="KW-1015">Disulfide bond</keyword>